<evidence type="ECO:0000313" key="3">
    <source>
        <dbReference type="Proteomes" id="UP000676310"/>
    </source>
</evidence>
<reference evidence="2" key="1">
    <citation type="submission" date="2021-05" db="EMBL/GenBank/DDBJ databases">
        <authorList>
            <person name="Stam R."/>
        </authorList>
    </citation>
    <scope>NUCLEOTIDE SEQUENCE</scope>
    <source>
        <strain evidence="2">CS162</strain>
    </source>
</reference>
<dbReference type="GeneID" id="67011212"/>
<feature type="region of interest" description="Disordered" evidence="1">
    <location>
        <begin position="1"/>
        <end position="89"/>
    </location>
</feature>
<organism evidence="2 3">
    <name type="scientific">Alternaria atra</name>
    <dbReference type="NCBI Taxonomy" id="119953"/>
    <lineage>
        <taxon>Eukaryota</taxon>
        <taxon>Fungi</taxon>
        <taxon>Dikarya</taxon>
        <taxon>Ascomycota</taxon>
        <taxon>Pezizomycotina</taxon>
        <taxon>Dothideomycetes</taxon>
        <taxon>Pleosporomycetidae</taxon>
        <taxon>Pleosporales</taxon>
        <taxon>Pleosporineae</taxon>
        <taxon>Pleosporaceae</taxon>
        <taxon>Alternaria</taxon>
        <taxon>Alternaria sect. Ulocladioides</taxon>
    </lineage>
</organism>
<dbReference type="AlphaFoldDB" id="A0A8J2N583"/>
<comment type="caution">
    <text evidence="2">The sequence shown here is derived from an EMBL/GenBank/DDBJ whole genome shotgun (WGS) entry which is preliminary data.</text>
</comment>
<evidence type="ECO:0000256" key="1">
    <source>
        <dbReference type="SAM" id="MobiDB-lite"/>
    </source>
</evidence>
<accession>A0A8J2N583</accession>
<keyword evidence="3" id="KW-1185">Reference proteome</keyword>
<feature type="compositionally biased region" description="Low complexity" evidence="1">
    <location>
        <begin position="60"/>
        <end position="73"/>
    </location>
</feature>
<proteinExistence type="predicted"/>
<protein>
    <submittedName>
        <fullName evidence="2">Uncharacterized protein</fullName>
    </submittedName>
</protein>
<dbReference type="Proteomes" id="UP000676310">
    <property type="component" value="Unassembled WGS sequence"/>
</dbReference>
<name>A0A8J2N583_9PLEO</name>
<sequence>MSSSIAIPKRKGKGPAHNPRNSSSSSSFVASTPETPNHYNYNFSTPSPTRFSYAGGGSSYGSTPSSTSSSGSPTQNNASNMRRRESLMSETFARQEHIVVNVGEEDEGGLRLITCVKASQGFDWNQEMFLPSYIDYHFDDLERRQDPVQDIIITDEEVRNMFPQ</sequence>
<dbReference type="OrthoDB" id="4157259at2759"/>
<feature type="compositionally biased region" description="Polar residues" evidence="1">
    <location>
        <begin position="28"/>
        <end position="50"/>
    </location>
</feature>
<evidence type="ECO:0000313" key="2">
    <source>
        <dbReference type="EMBL" id="CAG5184600.1"/>
    </source>
</evidence>
<dbReference type="RefSeq" id="XP_043174565.1">
    <property type="nucleotide sequence ID" value="XM_043318630.1"/>
</dbReference>
<dbReference type="EMBL" id="CAJRGZ010000030">
    <property type="protein sequence ID" value="CAG5184600.1"/>
    <property type="molecule type" value="Genomic_DNA"/>
</dbReference>
<gene>
    <name evidence="2" type="ORF">ALTATR162_LOCUS10990</name>
</gene>